<keyword evidence="2" id="KW-1185">Reference proteome</keyword>
<evidence type="ECO:0000313" key="2">
    <source>
        <dbReference type="Proteomes" id="UP000630097"/>
    </source>
</evidence>
<dbReference type="Proteomes" id="UP000630097">
    <property type="component" value="Unassembled WGS sequence"/>
</dbReference>
<comment type="caution">
    <text evidence="1">The sequence shown here is derived from an EMBL/GenBank/DDBJ whole genome shotgun (WGS) entry which is preliminary data.</text>
</comment>
<sequence>MTANKHFKRRVRERARRTGESYTAALRNLRRIDAEERQMEWQRIEKAEYGYAVHVPDDWDERPPNLKNSPWETARFGQPSDRRHSMIVFRGPGRPGMTPADVAELVQGTLAASGFGDFVISDADLSGRRAARLDCARHDAGRVWAVREYFVVDDGVRFCLGLGSSVPDEDDALFTAMAERFEILGA</sequence>
<proteinExistence type="predicted"/>
<name>A0A8J3PVL0_9ACTN</name>
<evidence type="ECO:0000313" key="1">
    <source>
        <dbReference type="EMBL" id="GIG81845.1"/>
    </source>
</evidence>
<dbReference type="EMBL" id="BONV01000025">
    <property type="protein sequence ID" value="GIG81845.1"/>
    <property type="molecule type" value="Genomic_DNA"/>
</dbReference>
<organism evidence="1 2">
    <name type="scientific">Planotetraspora kaengkrachanensis</name>
    <dbReference type="NCBI Taxonomy" id="575193"/>
    <lineage>
        <taxon>Bacteria</taxon>
        <taxon>Bacillati</taxon>
        <taxon>Actinomycetota</taxon>
        <taxon>Actinomycetes</taxon>
        <taxon>Streptosporangiales</taxon>
        <taxon>Streptosporangiaceae</taxon>
        <taxon>Planotetraspora</taxon>
    </lineage>
</organism>
<dbReference type="RefSeq" id="WP_203885203.1">
    <property type="nucleotide sequence ID" value="NZ_BAABHH010000008.1"/>
</dbReference>
<gene>
    <name evidence="1" type="ORF">Pka01_49720</name>
</gene>
<accession>A0A8J3PVL0</accession>
<protein>
    <submittedName>
        <fullName evidence="1">Uncharacterized protein</fullName>
    </submittedName>
</protein>
<dbReference type="AlphaFoldDB" id="A0A8J3PVL0"/>
<reference evidence="1 2" key="1">
    <citation type="submission" date="2021-01" db="EMBL/GenBank/DDBJ databases">
        <title>Whole genome shotgun sequence of Planotetraspora kaengkrachanensis NBRC 104272.</title>
        <authorList>
            <person name="Komaki H."/>
            <person name="Tamura T."/>
        </authorList>
    </citation>
    <scope>NUCLEOTIDE SEQUENCE [LARGE SCALE GENOMIC DNA]</scope>
    <source>
        <strain evidence="1 2">NBRC 104272</strain>
    </source>
</reference>